<proteinExistence type="predicted"/>
<name>A0ABV5ZB97_9GAMM</name>
<dbReference type="EMBL" id="JBHLZN010000002">
    <property type="protein sequence ID" value="MFB9886551.1"/>
    <property type="molecule type" value="Genomic_DNA"/>
</dbReference>
<comment type="caution">
    <text evidence="2">The sequence shown here is derived from an EMBL/GenBank/DDBJ whole genome shotgun (WGS) entry which is preliminary data.</text>
</comment>
<dbReference type="RefSeq" id="WP_027311983.1">
    <property type="nucleotide sequence ID" value="NZ_JBHLZN010000002.1"/>
</dbReference>
<evidence type="ECO:0000313" key="3">
    <source>
        <dbReference type="Proteomes" id="UP001589628"/>
    </source>
</evidence>
<evidence type="ECO:0000256" key="1">
    <source>
        <dbReference type="SAM" id="SignalP"/>
    </source>
</evidence>
<dbReference type="Proteomes" id="UP001589628">
    <property type="component" value="Unassembled WGS sequence"/>
</dbReference>
<protein>
    <submittedName>
        <fullName evidence="2">Uncharacterized protein</fullName>
    </submittedName>
</protein>
<feature type="chain" id="PRO_5045651565" evidence="1">
    <location>
        <begin position="22"/>
        <end position="140"/>
    </location>
</feature>
<reference evidence="2 3" key="1">
    <citation type="submission" date="2024-09" db="EMBL/GenBank/DDBJ databases">
        <authorList>
            <person name="Sun Q."/>
            <person name="Mori K."/>
        </authorList>
    </citation>
    <scope>NUCLEOTIDE SEQUENCE [LARGE SCALE GENOMIC DNA]</scope>
    <source>
        <strain evidence="2 3">ATCC 51285</strain>
    </source>
</reference>
<accession>A0ABV5ZB97</accession>
<keyword evidence="3" id="KW-1185">Reference proteome</keyword>
<sequence length="140" mass="15760">MTFFRVLTLSLAATLSLPSQANTPGNGPQQEAISQLGQLLQQLSEQVNWELFWQLQADVSRNWNLLVPYSQQYLNCVKQEGAWQGQNLSLDSLFSIYRQTQGSCGPILAELLSKMDLTTTEEDLDKGLSPELREQLKKSI</sequence>
<evidence type="ECO:0000313" key="2">
    <source>
        <dbReference type="EMBL" id="MFB9886551.1"/>
    </source>
</evidence>
<gene>
    <name evidence="2" type="ORF">ACFFLH_09025</name>
</gene>
<organism evidence="2 3">
    <name type="scientific">Balneatrix alpica</name>
    <dbReference type="NCBI Taxonomy" id="75684"/>
    <lineage>
        <taxon>Bacteria</taxon>
        <taxon>Pseudomonadati</taxon>
        <taxon>Pseudomonadota</taxon>
        <taxon>Gammaproteobacteria</taxon>
        <taxon>Oceanospirillales</taxon>
        <taxon>Balneatrichaceae</taxon>
        <taxon>Balneatrix</taxon>
    </lineage>
</organism>
<keyword evidence="1" id="KW-0732">Signal</keyword>
<feature type="signal peptide" evidence="1">
    <location>
        <begin position="1"/>
        <end position="21"/>
    </location>
</feature>